<evidence type="ECO:0008006" key="3">
    <source>
        <dbReference type="Google" id="ProtNLM"/>
    </source>
</evidence>
<comment type="caution">
    <text evidence="1">The sequence shown here is derived from an EMBL/GenBank/DDBJ whole genome shotgun (WGS) entry which is preliminary data.</text>
</comment>
<name>A0ABS3T1N0_9FLAO</name>
<protein>
    <recommendedName>
        <fullName evidence="3">Lipocalin-like domain-containing protein</fullName>
    </recommendedName>
</protein>
<evidence type="ECO:0000313" key="1">
    <source>
        <dbReference type="EMBL" id="MBO3116660.1"/>
    </source>
</evidence>
<organism evidence="1 2">
    <name type="scientific">Winogradskyella pelagia</name>
    <dbReference type="NCBI Taxonomy" id="2819984"/>
    <lineage>
        <taxon>Bacteria</taxon>
        <taxon>Pseudomonadati</taxon>
        <taxon>Bacteroidota</taxon>
        <taxon>Flavobacteriia</taxon>
        <taxon>Flavobacteriales</taxon>
        <taxon>Flavobacteriaceae</taxon>
        <taxon>Winogradskyella</taxon>
    </lineage>
</organism>
<dbReference type="Proteomes" id="UP000676776">
    <property type="component" value="Unassembled WGS sequence"/>
</dbReference>
<proteinExistence type="predicted"/>
<reference evidence="1 2" key="1">
    <citation type="submission" date="2021-03" db="EMBL/GenBank/DDBJ databases">
        <title>Winogradskyella sp. nov., isolated from costal sediment.</title>
        <authorList>
            <person name="Gao C."/>
        </authorList>
    </citation>
    <scope>NUCLEOTIDE SEQUENCE [LARGE SCALE GENOMIC DNA]</scope>
    <source>
        <strain evidence="1 2">DF17</strain>
    </source>
</reference>
<dbReference type="RefSeq" id="WP_208154029.1">
    <property type="nucleotide sequence ID" value="NZ_JAGEVF010000005.1"/>
</dbReference>
<keyword evidence="2" id="KW-1185">Reference proteome</keyword>
<gene>
    <name evidence="1" type="ORF">J4050_07880</name>
</gene>
<sequence>MKKIVLLMVLIIFSCSESPENYIPHIEGYWEIKMVTFPNGFKKEYTINETIDFISVNDSLKGFRKKLKPGINNTYYTSDNAEAIELRVENDSLRILYSTPFNTWKETVIRANETELEILNENKALYLYNRYNSIELSID</sequence>
<accession>A0ABS3T1N0</accession>
<dbReference type="PROSITE" id="PS51257">
    <property type="entry name" value="PROKAR_LIPOPROTEIN"/>
    <property type="match status" value="1"/>
</dbReference>
<dbReference type="EMBL" id="JAGEVF010000005">
    <property type="protein sequence ID" value="MBO3116660.1"/>
    <property type="molecule type" value="Genomic_DNA"/>
</dbReference>
<evidence type="ECO:0000313" key="2">
    <source>
        <dbReference type="Proteomes" id="UP000676776"/>
    </source>
</evidence>